<dbReference type="InterPro" id="IPR009038">
    <property type="entry name" value="GOLD_dom"/>
</dbReference>
<feature type="domain" description="GOLD" evidence="1">
    <location>
        <begin position="131"/>
        <end position="293"/>
    </location>
</feature>
<sequence>MKITLLSALISLVFLFQVRATHIVGGEIELQVVNNQLSVSHRLSLNLYFDDINGNAGAKDLFVRVGIFSKKDNILISFATLPIVTDSLIGFSNPDCAQNNSVRTRFLRYSALVYLDPNLYTDSQGYYIAWERCCRNNVITNIQNPESAGSVFYLSFPALRQNGNLFPNSSPSFKVLTGDYICRNRPFVFDFGATDADGDSLVYSLVTPYNGYSSTLNPRPDFPTGTSSYPLVRWQTGYSTSNVIPGPQPLKVNARNGQLSVTTDVLGLYVFCVLVEEYRKGVKIGEVRRDFQLKVIDCAINNPPQSYLKIKGESGFYDSSKTITLKANEQKCLNLLVTDIDPEQFLKLAIEPINFSGSYTISPTTLQTNSSKDTLRATLCFDECTASFDGKPLVFNVLASDDGCPQALVSTLKVNVIVEPEANNRPVISTDLKNLKAETVINQLLKFNLFGTDIDNDSIKIIARGRGFNLAQVGMSFGNVSGVGKITSPFSWTPVCTALRNEDYVVDFIVIDNRCGRNLRDSISVNLKTLPTDNQSPNVVTSLAKNQIELIIDGKAAQTVDFDVIAQDPDTNPLKLYAQAQGFDFKKLGAVWTDKNGVGKIINPFQWKIDCSLLNGKEQASYVVNFVTEDNSCNPNRFDTVAVTITLKSKAIAFDSFKPVNIFTPNGDGKNDYFAIEDLPENNCFEKFEYIQIFSRWGDKVYESTDRNFRWTGGENASAEYYYLLKFTNKEFKGWINLVR</sequence>
<dbReference type="EMBL" id="JAYFUM010000034">
    <property type="protein sequence ID" value="MEA5141864.1"/>
    <property type="molecule type" value="Genomic_DNA"/>
</dbReference>
<gene>
    <name evidence="2" type="ORF">VB248_22095</name>
</gene>
<protein>
    <submittedName>
        <fullName evidence="2">Gliding motility-associated C-terminal domain-containing protein</fullName>
    </submittedName>
</protein>
<proteinExistence type="predicted"/>
<comment type="caution">
    <text evidence="2">The sequence shown here is derived from an EMBL/GenBank/DDBJ whole genome shotgun (WGS) entry which is preliminary data.</text>
</comment>
<dbReference type="Proteomes" id="UP001302949">
    <property type="component" value="Unassembled WGS sequence"/>
</dbReference>
<keyword evidence="3" id="KW-1185">Reference proteome</keyword>
<accession>A0ABU5QHV7</accession>
<evidence type="ECO:0000313" key="2">
    <source>
        <dbReference type="EMBL" id="MEA5141864.1"/>
    </source>
</evidence>
<dbReference type="Pfam" id="PF13585">
    <property type="entry name" value="CHU_C"/>
    <property type="match status" value="1"/>
</dbReference>
<evidence type="ECO:0000313" key="3">
    <source>
        <dbReference type="Proteomes" id="UP001302949"/>
    </source>
</evidence>
<dbReference type="InterPro" id="IPR026341">
    <property type="entry name" value="T9SS_type_B"/>
</dbReference>
<name>A0ABU5QHV7_9BACT</name>
<dbReference type="NCBIfam" id="TIGR04131">
    <property type="entry name" value="Bac_Flav_CTERM"/>
    <property type="match status" value="1"/>
</dbReference>
<dbReference type="PROSITE" id="PS50866">
    <property type="entry name" value="GOLD"/>
    <property type="match status" value="1"/>
</dbReference>
<dbReference type="RefSeq" id="WP_323299018.1">
    <property type="nucleotide sequence ID" value="NZ_JAYFUM010000034.1"/>
</dbReference>
<organism evidence="2 3">
    <name type="scientific">Arcicella rigui</name>
    <dbReference type="NCBI Taxonomy" id="797020"/>
    <lineage>
        <taxon>Bacteria</taxon>
        <taxon>Pseudomonadati</taxon>
        <taxon>Bacteroidota</taxon>
        <taxon>Cytophagia</taxon>
        <taxon>Cytophagales</taxon>
        <taxon>Flectobacillaceae</taxon>
        <taxon>Arcicella</taxon>
    </lineage>
</organism>
<evidence type="ECO:0000259" key="1">
    <source>
        <dbReference type="PROSITE" id="PS50866"/>
    </source>
</evidence>
<reference evidence="2 3" key="1">
    <citation type="submission" date="2023-12" db="EMBL/GenBank/DDBJ databases">
        <title>Novel species of the genus Arcicella isolated from rivers.</title>
        <authorList>
            <person name="Lu H."/>
        </authorList>
    </citation>
    <scope>NUCLEOTIDE SEQUENCE [LARGE SCALE GENOMIC DNA]</scope>
    <source>
        <strain evidence="2 3">KCTC 23307</strain>
    </source>
</reference>